<comment type="similarity">
    <text evidence="2">Belongs to the fimbrial protein family.</text>
</comment>
<keyword evidence="8" id="KW-1185">Reference proteome</keyword>
<evidence type="ECO:0000256" key="5">
    <source>
        <dbReference type="SAM" id="SignalP"/>
    </source>
</evidence>
<sequence length="192" mass="19313">MKKALFCVAASTFLMLGAAHASTDSNDISANLTVKGNLHETPQIAGCTVTLDKGSVALNSNVTDMPSQGDKAVNASSVNLVIRSLAPTVAPYDACTQELADGHIAFKVTGVGDSVENTVLANTQATGGAQGVGVGIYDTEGEPVPLNSVVNLLDSGGEAGIGEISVGLVKLKNQTPTAGLVAAALTIEVAHI</sequence>
<evidence type="ECO:0000313" key="8">
    <source>
        <dbReference type="Proteomes" id="UP000009342"/>
    </source>
</evidence>
<evidence type="ECO:0000256" key="2">
    <source>
        <dbReference type="ARBA" id="ARBA00006671"/>
    </source>
</evidence>
<dbReference type="Proteomes" id="UP000009342">
    <property type="component" value="Unassembled WGS sequence"/>
</dbReference>
<keyword evidence="4" id="KW-0281">Fimbrium</keyword>
<dbReference type="InterPro" id="IPR008966">
    <property type="entry name" value="Adhesion_dom_sf"/>
</dbReference>
<comment type="caution">
    <text evidence="7">The sequence shown here is derived from an EMBL/GenBank/DDBJ whole genome shotgun (WGS) entry which is preliminary data.</text>
</comment>
<feature type="domain" description="Fimbrial-type adhesion" evidence="6">
    <location>
        <begin position="95"/>
        <end position="189"/>
    </location>
</feature>
<accession>A0ABM9QB29</accession>
<evidence type="ECO:0000256" key="3">
    <source>
        <dbReference type="ARBA" id="ARBA00022729"/>
    </source>
</evidence>
<name>A0ABM9QB29_9ENTR</name>
<feature type="chain" id="PRO_5046725782" description="Fimbrial-type adhesion domain-containing protein" evidence="5">
    <location>
        <begin position="22"/>
        <end position="192"/>
    </location>
</feature>
<proteinExistence type="inferred from homology"/>
<feature type="signal peptide" evidence="5">
    <location>
        <begin position="1"/>
        <end position="21"/>
    </location>
</feature>
<dbReference type="SUPFAM" id="SSF49401">
    <property type="entry name" value="Bacterial adhesins"/>
    <property type="match status" value="1"/>
</dbReference>
<dbReference type="InterPro" id="IPR000259">
    <property type="entry name" value="Adhesion_dom_fimbrial"/>
</dbReference>
<reference evidence="8" key="1">
    <citation type="journal article" date="2012" name="PLoS ONE">
        <title>Comparative analysis of genome sequences covering the seven cronobacter species.</title>
        <authorList>
            <person name="Joseph S."/>
            <person name="Desai P."/>
            <person name="Ji Y."/>
            <person name="Cummings C.A."/>
            <person name="Shih R."/>
            <person name="Degoricija L."/>
            <person name="Rico A."/>
            <person name="Brzoska P."/>
            <person name="Hamby S.E."/>
            <person name="Masood N."/>
            <person name="Hariri S."/>
            <person name="Sonbol H."/>
            <person name="Chuzhanova N."/>
            <person name="McClelland M."/>
            <person name="Furtado M.R."/>
            <person name="Forsythe S.J."/>
        </authorList>
    </citation>
    <scope>NUCLEOTIDE SEQUENCE [LARGE SCALE GENOMIC DNA]</scope>
    <source>
        <strain evidence="8">1210</strain>
    </source>
</reference>
<protein>
    <recommendedName>
        <fullName evidence="6">Fimbrial-type adhesion domain-containing protein</fullName>
    </recommendedName>
</protein>
<comment type="subcellular location">
    <subcellularLocation>
        <location evidence="1">Fimbrium</location>
    </subcellularLocation>
</comment>
<keyword evidence="3 5" id="KW-0732">Signal</keyword>
<dbReference type="InterPro" id="IPR050263">
    <property type="entry name" value="Bact_Fimbrial_Adh_Pro"/>
</dbReference>
<evidence type="ECO:0000256" key="4">
    <source>
        <dbReference type="ARBA" id="ARBA00023263"/>
    </source>
</evidence>
<dbReference type="Pfam" id="PF00419">
    <property type="entry name" value="Fimbrial"/>
    <property type="match status" value="1"/>
</dbReference>
<evidence type="ECO:0000256" key="1">
    <source>
        <dbReference type="ARBA" id="ARBA00004561"/>
    </source>
</evidence>
<dbReference type="PANTHER" id="PTHR33420:SF3">
    <property type="entry name" value="FIMBRIAL SUBUNIT ELFA"/>
    <property type="match status" value="1"/>
</dbReference>
<dbReference type="EMBL" id="CAKZ01000167">
    <property type="protein sequence ID" value="CCJ82785.1"/>
    <property type="molecule type" value="Genomic_DNA"/>
</dbReference>
<dbReference type="InterPro" id="IPR036937">
    <property type="entry name" value="Adhesion_dom_fimbrial_sf"/>
</dbReference>
<evidence type="ECO:0000259" key="6">
    <source>
        <dbReference type="Pfam" id="PF00419"/>
    </source>
</evidence>
<evidence type="ECO:0000313" key="7">
    <source>
        <dbReference type="EMBL" id="CCJ82785.1"/>
    </source>
</evidence>
<dbReference type="PANTHER" id="PTHR33420">
    <property type="entry name" value="FIMBRIAL SUBUNIT ELFA-RELATED"/>
    <property type="match status" value="1"/>
</dbReference>
<dbReference type="Gene3D" id="2.60.40.1090">
    <property type="entry name" value="Fimbrial-type adhesion domain"/>
    <property type="match status" value="1"/>
</dbReference>
<organism evidence="7 8">
    <name type="scientific">Cronobacter dublinensis 1210</name>
    <dbReference type="NCBI Taxonomy" id="1208656"/>
    <lineage>
        <taxon>Bacteria</taxon>
        <taxon>Pseudomonadati</taxon>
        <taxon>Pseudomonadota</taxon>
        <taxon>Gammaproteobacteria</taxon>
        <taxon>Enterobacterales</taxon>
        <taxon>Enterobacteriaceae</taxon>
        <taxon>Cronobacter</taxon>
    </lineage>
</organism>
<gene>
    <name evidence="7" type="ORF">BN134_3552</name>
</gene>